<gene>
    <name evidence="4" type="ORF">AB1Y20_015066</name>
</gene>
<dbReference type="InterPro" id="IPR036291">
    <property type="entry name" value="NAD(P)-bd_dom_sf"/>
</dbReference>
<dbReference type="Gene3D" id="3.40.50.720">
    <property type="entry name" value="NAD(P)-binding Rossmann-like Domain"/>
    <property type="match status" value="1"/>
</dbReference>
<name>A0AB34JZN8_PRYPA</name>
<protein>
    <recommendedName>
        <fullName evidence="3">Glutamate/phenylalanine/leucine/valine/L-tryptophan dehydrogenase C-terminal domain-containing protein</fullName>
    </recommendedName>
</protein>
<dbReference type="PANTHER" id="PTHR11606:SF39">
    <property type="entry name" value="GLUTAMATE_PHENYLALANINE_LEUCINE_VALINE_L-TRYPTOPHAN DEHYDROGENASE C-TERMINAL DOMAIN-CONTAINING PROTEIN"/>
    <property type="match status" value="1"/>
</dbReference>
<feature type="domain" description="Glutamate/phenylalanine/leucine/valine/L-tryptophan dehydrogenase C-terminal" evidence="3">
    <location>
        <begin position="637"/>
        <end position="887"/>
    </location>
</feature>
<dbReference type="Proteomes" id="UP001515480">
    <property type="component" value="Unassembled WGS sequence"/>
</dbReference>
<evidence type="ECO:0000259" key="3">
    <source>
        <dbReference type="SMART" id="SM00839"/>
    </source>
</evidence>
<sequence length="1034" mass="113471">MRRLLRSNACRAPRVYTPRRALSGTPDRAALMVELERQQKEAAELTLPWFVDNMPGTYFRMVKPELQKQHLRAIVALSSPDLTVPEVKLTDKSAYTFISRGAMPASSTKAVTRQLESLPKKEELNHVMIFTSEDDSLSLNIFETSTGGTSEPLFGTNPDNRLAEMSMRVKLKEYASQLRAGAFVGLPNHPPPSAMLSDHQLDLFLSRCTSRYVIQHLPRLLYQQMRLYQAVSGTESVALELEHDFEGTAESLITTAVVGLSPRAALLQGASLLGLHGLALRRAQVDEVRDGKQNISLLRFLVVPEAGGKKLSPAQWNQLAADLKRVKWLDDTALTLAAACPTLGLQRAEVAAAIADLSNAVHLQPLLGRPQIQKRLASPGVQPHVHSLVDLFLSRHSPHQPLADADFHSSLEEWLKGIEMTLGNEETRALLRTMGSAVRHTLRTNVHLDGRSALMLRMDPVFFEPALPPSGKMSNMPFGVFFGAGRHFNGYHVRFRDVARGGLRVVLPASVEAHTAESSRHFNECFSLAWAQQLKNKDIPEGGSKAVCLVEPVPGADRTALLHGCVKRFTDGLLDLITPDSAVKSKIAFSNTQKPEILYLGPDENITPTDINWVVAHAAKRGYPLAAAFMSSKPDAGINHKVYGVTSEGVAVFLDSGLRSLGIDPTAQPWTIKLTGGPDGDVAGNMLKILHREYGSMVRVVGIADGSGCAEDPRGLSMDELLRLVHANLPLSAFDRVTLGPEGLLSIADTPEGAAKRNTMYARVCADAFVPAGGRPSTVNASNWRDILLPDGTPTSRIIVEGANLFLTADARQALFDAVRLPIVKDSSANKCGVICSSMEIVASMALTADEFIQLKEKYVSQVLDRLRLLARLEADLLFKESSLNPDLALPLLSERISYAILRVSDALGEQFDGFNDSQKRRLWPLMREQLPPVLFEKYASRLPEKLPWEYIKNMISSGLAGRLVYREGLQYVEQVPDKRLREMALAYLQQEQHVRKLVAEVAASNLVSAPAVEALLLQGGVRAAVDKQLMKVK</sequence>
<dbReference type="GO" id="GO:0004352">
    <property type="term" value="F:glutamate dehydrogenase (NAD+) activity"/>
    <property type="evidence" value="ECO:0007669"/>
    <property type="project" value="TreeGrafter"/>
</dbReference>
<comment type="caution">
    <text evidence="4">The sequence shown here is derived from an EMBL/GenBank/DDBJ whole genome shotgun (WGS) entry which is preliminary data.</text>
</comment>
<evidence type="ECO:0000256" key="1">
    <source>
        <dbReference type="ARBA" id="ARBA00006382"/>
    </source>
</evidence>
<evidence type="ECO:0000256" key="2">
    <source>
        <dbReference type="ARBA" id="ARBA00023002"/>
    </source>
</evidence>
<dbReference type="EMBL" id="JBGBPQ010000003">
    <property type="protein sequence ID" value="KAL1526352.1"/>
    <property type="molecule type" value="Genomic_DNA"/>
</dbReference>
<dbReference type="GO" id="GO:0005739">
    <property type="term" value="C:mitochondrion"/>
    <property type="evidence" value="ECO:0007669"/>
    <property type="project" value="TreeGrafter"/>
</dbReference>
<dbReference type="AlphaFoldDB" id="A0AB34JZN8"/>
<dbReference type="SMART" id="SM00839">
    <property type="entry name" value="ELFV_dehydrog"/>
    <property type="match status" value="1"/>
</dbReference>
<dbReference type="GO" id="GO:0006538">
    <property type="term" value="P:L-glutamate catabolic process"/>
    <property type="evidence" value="ECO:0007669"/>
    <property type="project" value="TreeGrafter"/>
</dbReference>
<reference evidence="4 5" key="1">
    <citation type="journal article" date="2024" name="Science">
        <title>Giant polyketide synthase enzymes in the biosynthesis of giant marine polyether toxins.</title>
        <authorList>
            <person name="Fallon T.R."/>
            <person name="Shende V.V."/>
            <person name="Wierzbicki I.H."/>
            <person name="Pendleton A.L."/>
            <person name="Watervoot N.F."/>
            <person name="Auber R.P."/>
            <person name="Gonzalez D.J."/>
            <person name="Wisecaver J.H."/>
            <person name="Moore B.S."/>
        </authorList>
    </citation>
    <scope>NUCLEOTIDE SEQUENCE [LARGE SCALE GENOMIC DNA]</scope>
    <source>
        <strain evidence="4 5">12B1</strain>
    </source>
</reference>
<evidence type="ECO:0000313" key="4">
    <source>
        <dbReference type="EMBL" id="KAL1526352.1"/>
    </source>
</evidence>
<dbReference type="Pfam" id="PF00208">
    <property type="entry name" value="ELFV_dehydrog"/>
    <property type="match status" value="1"/>
</dbReference>
<dbReference type="InterPro" id="IPR046346">
    <property type="entry name" value="Aminoacid_DH-like_N_sf"/>
</dbReference>
<dbReference type="PANTHER" id="PTHR11606">
    <property type="entry name" value="GLUTAMATE DEHYDROGENASE"/>
    <property type="match status" value="1"/>
</dbReference>
<organism evidence="4 5">
    <name type="scientific">Prymnesium parvum</name>
    <name type="common">Toxic golden alga</name>
    <dbReference type="NCBI Taxonomy" id="97485"/>
    <lineage>
        <taxon>Eukaryota</taxon>
        <taxon>Haptista</taxon>
        <taxon>Haptophyta</taxon>
        <taxon>Prymnesiophyceae</taxon>
        <taxon>Prymnesiales</taxon>
        <taxon>Prymnesiaceae</taxon>
        <taxon>Prymnesium</taxon>
    </lineage>
</organism>
<dbReference type="SUPFAM" id="SSF51735">
    <property type="entry name" value="NAD(P)-binding Rossmann-fold domains"/>
    <property type="match status" value="1"/>
</dbReference>
<proteinExistence type="inferred from homology"/>
<evidence type="ECO:0000313" key="5">
    <source>
        <dbReference type="Proteomes" id="UP001515480"/>
    </source>
</evidence>
<keyword evidence="2" id="KW-0560">Oxidoreductase</keyword>
<comment type="similarity">
    <text evidence="1">Belongs to the Glu/Leu/Phe/Val dehydrogenases family.</text>
</comment>
<dbReference type="InterPro" id="IPR006096">
    <property type="entry name" value="Glu/Leu/Phe/Val/Trp_DH_C"/>
</dbReference>
<accession>A0AB34JZN8</accession>
<dbReference type="SUPFAM" id="SSF53223">
    <property type="entry name" value="Aminoacid dehydrogenase-like, N-terminal domain"/>
    <property type="match status" value="1"/>
</dbReference>
<keyword evidence="5" id="KW-1185">Reference proteome</keyword>